<dbReference type="Proteomes" id="UP000242219">
    <property type="component" value="Unassembled WGS sequence"/>
</dbReference>
<dbReference type="AlphaFoldDB" id="A0A1V6LZS4"/>
<evidence type="ECO:0000313" key="2">
    <source>
        <dbReference type="Proteomes" id="UP000242219"/>
    </source>
</evidence>
<proteinExistence type="predicted"/>
<dbReference type="EMBL" id="MJUW02000080">
    <property type="protein sequence ID" value="OQD45649.1"/>
    <property type="molecule type" value="Genomic_DNA"/>
</dbReference>
<name>A0A1V6LZS4_9BACT</name>
<protein>
    <submittedName>
        <fullName evidence="1">Uncharacterized protein</fullName>
    </submittedName>
</protein>
<organism evidence="1 2">
    <name type="scientific">Candidatus Brocadia sapporoensis</name>
    <dbReference type="NCBI Taxonomy" id="392547"/>
    <lineage>
        <taxon>Bacteria</taxon>
        <taxon>Pseudomonadati</taxon>
        <taxon>Planctomycetota</taxon>
        <taxon>Candidatus Brocadiia</taxon>
        <taxon>Candidatus Brocadiales</taxon>
        <taxon>Candidatus Brocadiaceae</taxon>
        <taxon>Candidatus Brocadia</taxon>
    </lineage>
</organism>
<sequence>MKTGSGIVACSKNIDFVNDLCADGICCFMSIPRDQTHLGISKIFLKRRNASYGIKLLYTALQAKDIVYNPCKCLEFYLKEFNTPAGPAIKVLLRCGIFGKKCRPYPCKEFPDKADSFMHDVPAPCIYNEYLAPTDYIALKHKQIFHLYFAIRDDHKLLKKIAPGFATEEIRRKLNLCENVFKISAAWNEKPSEYFLLEVPKLACVLYTSKVHPRIESIKQAYNLWQGHIESWLEKHYGSKWQNRLERAIENESATSRK</sequence>
<comment type="caution">
    <text evidence="1">The sequence shown here is derived from an EMBL/GenBank/DDBJ whole genome shotgun (WGS) entry which is preliminary data.</text>
</comment>
<reference evidence="1 2" key="1">
    <citation type="journal article" date="2016" name="Genome Announc.">
        <title>Draft Genome Sequence of the Anaerobic Ammonium-Oxidizing Bacterium 'Candidatus Brocadia sp. 40'.</title>
        <authorList>
            <person name="Ali M."/>
            <person name="Haroon M.F."/>
            <person name="Narita Y."/>
            <person name="Zhang L."/>
            <person name="Rangel Shaw D."/>
            <person name="Okabe S."/>
            <person name="Saikaly P.E."/>
        </authorList>
    </citation>
    <scope>NUCLEOTIDE SEQUENCE [LARGE SCALE GENOMIC DNA]</scope>
    <source>
        <strain evidence="1 2">40</strain>
    </source>
</reference>
<gene>
    <name evidence="1" type="ORF">BIY37_07265</name>
</gene>
<keyword evidence="2" id="KW-1185">Reference proteome</keyword>
<evidence type="ECO:0000313" key="1">
    <source>
        <dbReference type="EMBL" id="OQD45649.1"/>
    </source>
</evidence>
<accession>A0A1V6LZS4</accession>